<dbReference type="RefSeq" id="WP_230735668.1">
    <property type="nucleotide sequence ID" value="NZ_JAJNDB010000003.1"/>
</dbReference>
<keyword evidence="2" id="KW-1185">Reference proteome</keyword>
<sequence>MDQDADPELAELLARTEEATTAFMRGEMDRYLELTGHVEGFTLCNPGATRSSWS</sequence>
<comment type="caution">
    <text evidence="1">The sequence shown here is derived from an EMBL/GenBank/DDBJ whole genome shotgun (WGS) entry which is preliminary data.</text>
</comment>
<reference evidence="1 2" key="1">
    <citation type="submission" date="2021-11" db="EMBL/GenBank/DDBJ databases">
        <title>Draft genome sequence of Actinomycetospora sp. SF1 isolated from the rhizosphere soil.</title>
        <authorList>
            <person name="Duangmal K."/>
            <person name="Chantavorakit T."/>
        </authorList>
    </citation>
    <scope>NUCLEOTIDE SEQUENCE [LARGE SCALE GENOMIC DNA]</scope>
    <source>
        <strain evidence="1 2">TBRC 5722</strain>
    </source>
</reference>
<protein>
    <submittedName>
        <fullName evidence="1">Uncharacterized protein</fullName>
    </submittedName>
</protein>
<proteinExistence type="predicted"/>
<dbReference type="Proteomes" id="UP001199469">
    <property type="component" value="Unassembled WGS sequence"/>
</dbReference>
<dbReference type="EMBL" id="JAJNDB010000003">
    <property type="protein sequence ID" value="MCD2195016.1"/>
    <property type="molecule type" value="Genomic_DNA"/>
</dbReference>
<accession>A0ABS8P9S5</accession>
<evidence type="ECO:0000313" key="2">
    <source>
        <dbReference type="Proteomes" id="UP001199469"/>
    </source>
</evidence>
<name>A0ABS8P9S5_9PSEU</name>
<gene>
    <name evidence="1" type="ORF">LQ327_16745</name>
</gene>
<evidence type="ECO:0000313" key="1">
    <source>
        <dbReference type="EMBL" id="MCD2195016.1"/>
    </source>
</evidence>
<organism evidence="1 2">
    <name type="scientific">Actinomycetospora endophytica</name>
    <dbReference type="NCBI Taxonomy" id="2291215"/>
    <lineage>
        <taxon>Bacteria</taxon>
        <taxon>Bacillati</taxon>
        <taxon>Actinomycetota</taxon>
        <taxon>Actinomycetes</taxon>
        <taxon>Pseudonocardiales</taxon>
        <taxon>Pseudonocardiaceae</taxon>
        <taxon>Actinomycetospora</taxon>
    </lineage>
</organism>